<reference evidence="1 2" key="1">
    <citation type="submission" date="2018-06" db="EMBL/GenBank/DDBJ databases">
        <title>Comparative genomics reveals the genomic features of Rhizophagus irregularis, R. cerebriforme, R. diaphanum and Gigaspora rosea, and their symbiotic lifestyle signature.</title>
        <authorList>
            <person name="Morin E."/>
            <person name="San Clemente H."/>
            <person name="Chen E.C.H."/>
            <person name="De La Providencia I."/>
            <person name="Hainaut M."/>
            <person name="Kuo A."/>
            <person name="Kohler A."/>
            <person name="Murat C."/>
            <person name="Tang N."/>
            <person name="Roy S."/>
            <person name="Loubradou J."/>
            <person name="Henrissat B."/>
            <person name="Grigoriev I.V."/>
            <person name="Corradi N."/>
            <person name="Roux C."/>
            <person name="Martin F.M."/>
        </authorList>
    </citation>
    <scope>NUCLEOTIDE SEQUENCE [LARGE SCALE GENOMIC DNA]</scope>
    <source>
        <strain evidence="1 2">DAOM 227022</strain>
    </source>
</reference>
<evidence type="ECO:0000313" key="2">
    <source>
        <dbReference type="Proteomes" id="UP000265703"/>
    </source>
</evidence>
<gene>
    <name evidence="1" type="ORF">C1645_811683</name>
</gene>
<dbReference type="Proteomes" id="UP000265703">
    <property type="component" value="Unassembled WGS sequence"/>
</dbReference>
<sequence>MAELRDQVSQYIGFKPNEICLLITEEDKQDLLLEDENDLGDGLQNGFEELKADFRNIFCRILNGFEELKANFKNGFEELKANFKNGFEELKVNFKNGFEELKGMALKTSEFLLELISFLFYFGNKSEL</sequence>
<organism evidence="1 2">
    <name type="scientific">Glomus cerebriforme</name>
    <dbReference type="NCBI Taxonomy" id="658196"/>
    <lineage>
        <taxon>Eukaryota</taxon>
        <taxon>Fungi</taxon>
        <taxon>Fungi incertae sedis</taxon>
        <taxon>Mucoromycota</taxon>
        <taxon>Glomeromycotina</taxon>
        <taxon>Glomeromycetes</taxon>
        <taxon>Glomerales</taxon>
        <taxon>Glomeraceae</taxon>
        <taxon>Glomus</taxon>
    </lineage>
</organism>
<proteinExistence type="predicted"/>
<protein>
    <submittedName>
        <fullName evidence="1">Uncharacterized protein</fullName>
    </submittedName>
</protein>
<dbReference type="AlphaFoldDB" id="A0A397TVL5"/>
<dbReference type="EMBL" id="QKYT01000006">
    <property type="protein sequence ID" value="RIA99211.1"/>
    <property type="molecule type" value="Genomic_DNA"/>
</dbReference>
<name>A0A397TVL5_9GLOM</name>
<evidence type="ECO:0000313" key="1">
    <source>
        <dbReference type="EMBL" id="RIA99211.1"/>
    </source>
</evidence>
<comment type="caution">
    <text evidence="1">The sequence shown here is derived from an EMBL/GenBank/DDBJ whole genome shotgun (WGS) entry which is preliminary data.</text>
</comment>
<accession>A0A397TVL5</accession>
<keyword evidence="2" id="KW-1185">Reference proteome</keyword>